<feature type="region of interest" description="Disordered" evidence="1">
    <location>
        <begin position="309"/>
        <end position="328"/>
    </location>
</feature>
<dbReference type="OMA" id="CCEGPAP"/>
<name>G0U233_TRYVY</name>
<evidence type="ECO:0000313" key="2">
    <source>
        <dbReference type="EMBL" id="CCC50336.1"/>
    </source>
</evidence>
<gene>
    <name evidence="2" type="ORF">TVY486_0901590</name>
</gene>
<accession>G0U233</accession>
<evidence type="ECO:0000256" key="1">
    <source>
        <dbReference type="SAM" id="MobiDB-lite"/>
    </source>
</evidence>
<dbReference type="VEuPathDB" id="TriTrypDB:TvY486_0901590"/>
<reference evidence="2" key="1">
    <citation type="journal article" date="2012" name="Proc. Natl. Acad. Sci. U.S.A.">
        <title>Antigenic diversity is generated by distinct evolutionary mechanisms in African trypanosome species.</title>
        <authorList>
            <person name="Jackson A.P."/>
            <person name="Berry A."/>
            <person name="Aslett M."/>
            <person name="Allison H.C."/>
            <person name="Burton P."/>
            <person name="Vavrova-Anderson J."/>
            <person name="Brown R."/>
            <person name="Browne H."/>
            <person name="Corton N."/>
            <person name="Hauser H."/>
            <person name="Gamble J."/>
            <person name="Gilderthorp R."/>
            <person name="Marcello L."/>
            <person name="McQuillan J."/>
            <person name="Otto T.D."/>
            <person name="Quail M.A."/>
            <person name="Sanders M.J."/>
            <person name="van Tonder A."/>
            <person name="Ginger M.L."/>
            <person name="Field M.C."/>
            <person name="Barry J.D."/>
            <person name="Hertz-Fowler C."/>
            <person name="Berriman M."/>
        </authorList>
    </citation>
    <scope>NUCLEOTIDE SEQUENCE</scope>
    <source>
        <strain evidence="2">Y486</strain>
    </source>
</reference>
<proteinExistence type="predicted"/>
<dbReference type="EMBL" id="HE573025">
    <property type="protein sequence ID" value="CCC50336.1"/>
    <property type="molecule type" value="Genomic_DNA"/>
</dbReference>
<feature type="region of interest" description="Disordered" evidence="1">
    <location>
        <begin position="641"/>
        <end position="675"/>
    </location>
</feature>
<dbReference type="AlphaFoldDB" id="G0U233"/>
<protein>
    <submittedName>
        <fullName evidence="2">Uncharacterized protein</fullName>
    </submittedName>
</protein>
<organism evidence="2">
    <name type="scientific">Trypanosoma vivax (strain Y486)</name>
    <dbReference type="NCBI Taxonomy" id="1055687"/>
    <lineage>
        <taxon>Eukaryota</taxon>
        <taxon>Discoba</taxon>
        <taxon>Euglenozoa</taxon>
        <taxon>Kinetoplastea</taxon>
        <taxon>Metakinetoplastina</taxon>
        <taxon>Trypanosomatida</taxon>
        <taxon>Trypanosomatidae</taxon>
        <taxon>Trypanosoma</taxon>
        <taxon>Duttonella</taxon>
    </lineage>
</organism>
<sequence>MRRDELLSALQEMCWIPCQESSGPPRYRAKEAYHCTFCAYTVCARCYNAIPTSLLLSSAGAAASTSSADPVFSAGVVTIGRDADALGSPNWSVDSWNEVFDGDSSIQKPRCFLCLAGFLVREAVPVHEWTCEGPRPSRRLNRIQTVSFDTEVVQRYYTMKGQRDSRARSQAPLVCRFHHSDPPSSSFPPESIGCATMRLYPGDGGPVGRLPFCEEGGSFVCSVNNPRMEQQLVWCSVNRLLRESHPSVTGEETVTPLHSFRCPPTLPGLQPQQFRVHIPYGAYALHNVHALALFTMEDIYQKSVSRLQVSTGGDPRSPTSCPPQKGQLTTVKELPGSFVRPLLVVEVLHRVVESEPIRALLDSRLVPVQWQDIFTRANTAQKNAIDDRADNNPAEQGCGITPCENDGDSLTRCDVANGQSVQVPVCCEKDVTTPRLTWPKGLRCDELLLVVDYLLQGRSVGVYGIASKYFFLQHVVQSAELRNYAVTVVDGYQSTTSRISKRLCEVVKQLCEQRQKAEKNTIRSLFMREVHCEPFAFEKRSEAVERVPERPPQPYYHSVNTSPTAVLRSGSYCSPVDTSPCTAARVRTPAETTTDDDRQVSAKKIQKCSMPSTGVDAVPFSPSPLARPRERSLTLVESDQAIETEPAEKRGTRAVKVPQNSQKPPAKVNTLFTGDGESNRFHESMEVEKRTHTWWKRYWFREQSNWNFNVPLHEVCRVKRLHDGEVTGTSALCPTLGEQKSRKPRFNVASPELMHSLRLACRAPFRACVSWLSLPSLTVQSTLPSSVPVSSVSDCIGSDGRVKLILVVHGVDQLDAQILLELQGITRDFPYHVLLLCSFDDPNWPISNGAALLESFRMAYVQLQSFLLPRVHEMAAIRSLTLLTDLETAAAGGRCFTHFAKGERRAARNAALPLHDTIRRILSSLPEAFSELLRCMIERQEASGENVFVPMNLHQEHFAHSGLMVSMGRLRAVERELSSNRLAIFDSAENKLMIPQHRRLQKILEEMEERRRGRSTTGRAAANGS</sequence>